<dbReference type="EMBL" id="LR882967">
    <property type="protein sequence ID" value="CAD5926354.1"/>
    <property type="molecule type" value="Genomic_DNA"/>
</dbReference>
<reference evidence="2" key="1">
    <citation type="submission" date="2020-09" db="EMBL/GenBank/DDBJ databases">
        <authorList>
            <person name="Blom J."/>
        </authorList>
    </citation>
    <scope>NUCLEOTIDE SEQUENCE</scope>
    <source>
        <strain evidence="2">No.713</strain>
    </source>
</reference>
<sequence length="266" mass="31057">MRYIKKQDNEPDCLTEFKKTLLQWKKTDDPLWEFSKLNWDDDFKNPHKAQLIDVLRREQGYICCYCGRRISKDNSHIEHLKPKSKKRKPSYAHLVVTYSNLLASCNGYTEEQESEYNEKLQQNRATPAPAQESCGAKKDDWYDEDFTVSPLIENCAEYFTYTGAGEIRSPRVDSTKKQTAEETMKTKAAEETIKHLGLNNTNLQSSRKKVIQHILKLIRTKQFSSQQLEKLIKGYDKLSDQGEYVPFCAAILYYLNQQYNVAKIKE</sequence>
<name>A0A9W4CJJ7_9CYAN</name>
<dbReference type="InterPro" id="IPR013467">
    <property type="entry name" value="HNH78-like"/>
</dbReference>
<dbReference type="Gene3D" id="1.10.30.50">
    <property type="match status" value="1"/>
</dbReference>
<dbReference type="RefSeq" id="WP_254173132.1">
    <property type="nucleotide sequence ID" value="NZ_LR882967.1"/>
</dbReference>
<proteinExistence type="predicted"/>
<dbReference type="KEGG" id="ppsu:NO713_00997"/>
<dbReference type="Proteomes" id="UP001153719">
    <property type="component" value="Chromosome"/>
</dbReference>
<evidence type="ECO:0000313" key="2">
    <source>
        <dbReference type="EMBL" id="CAD5926354.1"/>
    </source>
</evidence>
<keyword evidence="3" id="KW-1185">Reference proteome</keyword>
<feature type="region of interest" description="Disordered" evidence="1">
    <location>
        <begin position="113"/>
        <end position="136"/>
    </location>
</feature>
<gene>
    <name evidence="2" type="ORF">NO713_00997</name>
</gene>
<organism evidence="2 3">
    <name type="scientific">Planktothrix pseudagardhii</name>
    <dbReference type="NCBI Taxonomy" id="132604"/>
    <lineage>
        <taxon>Bacteria</taxon>
        <taxon>Bacillati</taxon>
        <taxon>Cyanobacteriota</taxon>
        <taxon>Cyanophyceae</taxon>
        <taxon>Oscillatoriophycideae</taxon>
        <taxon>Oscillatoriales</taxon>
        <taxon>Microcoleaceae</taxon>
        <taxon>Planktothrix</taxon>
    </lineage>
</organism>
<dbReference type="AlphaFoldDB" id="A0A9W4CJJ7"/>
<evidence type="ECO:0008006" key="4">
    <source>
        <dbReference type="Google" id="ProtNLM"/>
    </source>
</evidence>
<accession>A0A9W4CJJ7</accession>
<dbReference type="NCBIfam" id="TIGR02646">
    <property type="entry name" value="retron system putative HNH endonuclease"/>
    <property type="match status" value="1"/>
</dbReference>
<evidence type="ECO:0000256" key="1">
    <source>
        <dbReference type="SAM" id="MobiDB-lite"/>
    </source>
</evidence>
<protein>
    <recommendedName>
        <fullName evidence="4">TIGR02646 family protein</fullName>
    </recommendedName>
</protein>
<evidence type="ECO:0000313" key="3">
    <source>
        <dbReference type="Proteomes" id="UP001153719"/>
    </source>
</evidence>